<dbReference type="STRING" id="578455.G2RCK3"/>
<evidence type="ECO:0000256" key="2">
    <source>
        <dbReference type="ARBA" id="ARBA00022643"/>
    </source>
</evidence>
<reference evidence="4 5" key="1">
    <citation type="journal article" date="2011" name="Nat. Biotechnol.">
        <title>Comparative genomic analysis of the thermophilic biomass-degrading fungi Myceliophthora thermophila and Thielavia terrestris.</title>
        <authorList>
            <person name="Berka R.M."/>
            <person name="Grigoriev I.V."/>
            <person name="Otillar R."/>
            <person name="Salamov A."/>
            <person name="Grimwood J."/>
            <person name="Reid I."/>
            <person name="Ishmael N."/>
            <person name="John T."/>
            <person name="Darmond C."/>
            <person name="Moisan M.-C."/>
            <person name="Henrissat B."/>
            <person name="Coutinho P.M."/>
            <person name="Lombard V."/>
            <person name="Natvig D.O."/>
            <person name="Lindquist E."/>
            <person name="Schmutz J."/>
            <person name="Lucas S."/>
            <person name="Harris P."/>
            <person name="Powlowski J."/>
            <person name="Bellemare A."/>
            <person name="Taylor D."/>
            <person name="Butler G."/>
            <person name="de Vries R.P."/>
            <person name="Allijn I.E."/>
            <person name="van den Brink J."/>
            <person name="Ushinsky S."/>
            <person name="Storms R."/>
            <person name="Powell A.J."/>
            <person name="Paulsen I.T."/>
            <person name="Elbourne L.D.H."/>
            <person name="Baker S.E."/>
            <person name="Magnuson J."/>
            <person name="LaBoissiere S."/>
            <person name="Clutterbuck A.J."/>
            <person name="Martinez D."/>
            <person name="Wogulis M."/>
            <person name="de Leon A.L."/>
            <person name="Rey M.W."/>
            <person name="Tsang A."/>
        </authorList>
    </citation>
    <scope>NUCLEOTIDE SEQUENCE [LARGE SCALE GENOMIC DNA]</scope>
    <source>
        <strain evidence="5">ATCC 38088 / NRRL 8126</strain>
    </source>
</reference>
<dbReference type="PANTHER" id="PTHR32332:SF34">
    <property type="entry name" value="2-NITROPROPANE DIOXYGENASE FAMILY, PUTATIVE-RELATED"/>
    <property type="match status" value="1"/>
</dbReference>
<dbReference type="RefSeq" id="XP_003656130.1">
    <property type="nucleotide sequence ID" value="XM_003656082.1"/>
</dbReference>
<dbReference type="Proteomes" id="UP000008181">
    <property type="component" value="Chromosome 5"/>
</dbReference>
<dbReference type="HOGENOM" id="CLU_038732_9_0_1"/>
<dbReference type="CDD" id="cd04730">
    <property type="entry name" value="NPD_like"/>
    <property type="match status" value="1"/>
</dbReference>
<gene>
    <name evidence="4" type="ORF">THITE_2091299</name>
</gene>
<dbReference type="SUPFAM" id="SSF51412">
    <property type="entry name" value="Inosine monophosphate dehydrogenase (IMPDH)"/>
    <property type="match status" value="1"/>
</dbReference>
<keyword evidence="3" id="KW-0560">Oxidoreductase</keyword>
<keyword evidence="2" id="KW-0288">FMN</keyword>
<dbReference type="Pfam" id="PF03060">
    <property type="entry name" value="NMO"/>
    <property type="match status" value="1"/>
</dbReference>
<dbReference type="InterPro" id="IPR004136">
    <property type="entry name" value="NMO"/>
</dbReference>
<keyword evidence="5" id="KW-1185">Reference proteome</keyword>
<sequence>MTLRLLMCDLIEQQAGVDRDRLLQQHREALMVHAEAVLNAVPYSSRSEIFDMTPLCFVPAFRMAEAVLVKDITSITLTSTPTAENPSSASLVQRRNIVNHAKGASIMQDKLQSVGFRERLAAAYPWTRAPLIVGAPMRVMAGPELAVAVSRAGGIGFIGPGLKPETTAVDLEAAKDLIAASGIPQLQQPGSVLPVGVGFQIWNGDLDVSAAAVSQHRPAAVWLFAPRNGQPDVDAWTRRLREASPETKVWLQIGTLQEALDAVRSASPPDVLVVQGAEAGGHGRATDGVGFITLLPEIADATRGSGIPLIAAGGVADGRGVVAALGVGAAGVAMGTRFLASREARIKKGYQDEVVRASNGGANTLRTHLYNHLRGTFGWPEQFSPRTIINQSWVEQQAGVPFEELKKRHDEAVGKGDAAWGPQGRTATYAGANVGLIRSVVAAGEIVEATRNEAAEIVRALSGVSD</sequence>
<dbReference type="KEGG" id="ttt:THITE_2091299"/>
<evidence type="ECO:0000256" key="1">
    <source>
        <dbReference type="ARBA" id="ARBA00022630"/>
    </source>
</evidence>
<dbReference type="GeneID" id="11519360"/>
<organism evidence="4 5">
    <name type="scientific">Thermothielavioides terrestris (strain ATCC 38088 / NRRL 8126)</name>
    <name type="common">Thielavia terrestris</name>
    <dbReference type="NCBI Taxonomy" id="578455"/>
    <lineage>
        <taxon>Eukaryota</taxon>
        <taxon>Fungi</taxon>
        <taxon>Dikarya</taxon>
        <taxon>Ascomycota</taxon>
        <taxon>Pezizomycotina</taxon>
        <taxon>Sordariomycetes</taxon>
        <taxon>Sordariomycetidae</taxon>
        <taxon>Sordariales</taxon>
        <taxon>Chaetomiaceae</taxon>
        <taxon>Thermothielavioides</taxon>
        <taxon>Thermothielavioides terrestris</taxon>
    </lineage>
</organism>
<dbReference type="AlphaFoldDB" id="G2RCK3"/>
<proteinExistence type="predicted"/>
<dbReference type="InterPro" id="IPR013785">
    <property type="entry name" value="Aldolase_TIM"/>
</dbReference>
<dbReference type="GO" id="GO:0018580">
    <property type="term" value="F:nitronate monooxygenase activity"/>
    <property type="evidence" value="ECO:0007669"/>
    <property type="project" value="InterPro"/>
</dbReference>
<dbReference type="Gene3D" id="3.20.20.70">
    <property type="entry name" value="Aldolase class I"/>
    <property type="match status" value="1"/>
</dbReference>
<dbReference type="OrthoDB" id="2349068at2759"/>
<dbReference type="eggNOG" id="ENOG502RHJM">
    <property type="taxonomic scope" value="Eukaryota"/>
</dbReference>
<evidence type="ECO:0000313" key="4">
    <source>
        <dbReference type="EMBL" id="AEO69794.1"/>
    </source>
</evidence>
<accession>G2RCK3</accession>
<evidence type="ECO:0000256" key="3">
    <source>
        <dbReference type="ARBA" id="ARBA00023002"/>
    </source>
</evidence>
<dbReference type="EMBL" id="CP003013">
    <property type="protein sequence ID" value="AEO69794.1"/>
    <property type="molecule type" value="Genomic_DNA"/>
</dbReference>
<keyword evidence="1" id="KW-0285">Flavoprotein</keyword>
<name>G2RCK3_THETT</name>
<dbReference type="PANTHER" id="PTHR32332">
    <property type="entry name" value="2-NITROPROPANE DIOXYGENASE"/>
    <property type="match status" value="1"/>
</dbReference>
<evidence type="ECO:0000313" key="5">
    <source>
        <dbReference type="Proteomes" id="UP000008181"/>
    </source>
</evidence>
<protein>
    <submittedName>
        <fullName evidence="4">Uncharacterized protein</fullName>
    </submittedName>
</protein>